<dbReference type="AlphaFoldDB" id="A0A951MCD4"/>
<sequence>MILKSLYYGFLFNIILLLSLSAQVPGFYVKEEARKTELPFLASNNLIIVPVSINDGPPINFLIDTGVKTNILFSKTLGDQLELNYTRKLNLMGADGKTVLTANVSPTNHLDLGPIEGISQTVLVLDSDFFELEAVIGIPVFGVLGYEFFKYNPVKIDYDKNIITFYETNAMRWRPFGYRKIDLNIENGKPYINGKIKQIVGEELKAKLLIDLGANHGLLLNRETTDAITIPPKHIESDLGRSLGGDLFGLIGRTKVTNLGGLRFKEVITSYPEETEFSYVIKESGRQGSLGSELLGKTKLILDYRRERMLFRKGNKFNDPFEYDMSGIMPRMMPTEDVRYIANSVREDSPAYNAGVRVGDEITSINGIPADFWDLSDMVKLFRSEPGREVRLSLKRYKSNDPNDFEAINISFQLERQI</sequence>
<keyword evidence="1" id="KW-1133">Transmembrane helix</keyword>
<evidence type="ECO:0000313" key="4">
    <source>
        <dbReference type="Proteomes" id="UP000727490"/>
    </source>
</evidence>
<gene>
    <name evidence="3" type="ORF">EGN73_06170</name>
</gene>
<protein>
    <submittedName>
        <fullName evidence="3">PDZ domain-containing protein</fullName>
    </submittedName>
</protein>
<dbReference type="Proteomes" id="UP000727490">
    <property type="component" value="Unassembled WGS sequence"/>
</dbReference>
<comment type="caution">
    <text evidence="3">The sequence shown here is derived from an EMBL/GenBank/DDBJ whole genome shotgun (WGS) entry which is preliminary data.</text>
</comment>
<dbReference type="Pfam" id="PF13650">
    <property type="entry name" value="Asp_protease_2"/>
    <property type="match status" value="1"/>
</dbReference>
<dbReference type="RefSeq" id="WP_219287670.1">
    <property type="nucleotide sequence ID" value="NZ_RPHB01000003.1"/>
</dbReference>
<dbReference type="InterPro" id="IPR001478">
    <property type="entry name" value="PDZ"/>
</dbReference>
<dbReference type="EMBL" id="RPHB01000003">
    <property type="protein sequence ID" value="MBW3467397.1"/>
    <property type="molecule type" value="Genomic_DNA"/>
</dbReference>
<dbReference type="Pfam" id="PF17820">
    <property type="entry name" value="PDZ_6"/>
    <property type="match status" value="1"/>
</dbReference>
<organism evidence="3 4">
    <name type="scientific">Arthrospiribacter ruber</name>
    <dbReference type="NCBI Taxonomy" id="2487934"/>
    <lineage>
        <taxon>Bacteria</taxon>
        <taxon>Pseudomonadati</taxon>
        <taxon>Bacteroidota</taxon>
        <taxon>Cytophagia</taxon>
        <taxon>Cytophagales</taxon>
        <taxon>Cyclobacteriaceae</taxon>
        <taxon>Arthrospiribacter</taxon>
    </lineage>
</organism>
<evidence type="ECO:0000313" key="3">
    <source>
        <dbReference type="EMBL" id="MBW3467397.1"/>
    </source>
</evidence>
<accession>A0A951MCD4</accession>
<proteinExistence type="predicted"/>
<keyword evidence="1" id="KW-0472">Membrane</keyword>
<reference evidence="3 4" key="1">
    <citation type="journal article" date="2020" name="Syst. Appl. Microbiol.">
        <title>Arthrospiribacter ruber gen. nov., sp. nov., a novel bacterium isolated from Arthrospira cultures.</title>
        <authorList>
            <person name="Waleron M."/>
            <person name="Misztak A."/>
            <person name="Waleron M.M."/>
            <person name="Furmaniak M."/>
            <person name="Mrozik A."/>
            <person name="Waleron K."/>
        </authorList>
    </citation>
    <scope>NUCLEOTIDE SEQUENCE [LARGE SCALE GENOMIC DNA]</scope>
    <source>
        <strain evidence="3 4">DPMB0001</strain>
    </source>
</reference>
<keyword evidence="1" id="KW-0812">Transmembrane</keyword>
<dbReference type="InterPro" id="IPR041489">
    <property type="entry name" value="PDZ_6"/>
</dbReference>
<evidence type="ECO:0000256" key="1">
    <source>
        <dbReference type="SAM" id="Phobius"/>
    </source>
</evidence>
<feature type="domain" description="PDZ" evidence="2">
    <location>
        <begin position="324"/>
        <end position="398"/>
    </location>
</feature>
<evidence type="ECO:0000259" key="2">
    <source>
        <dbReference type="SMART" id="SM00228"/>
    </source>
</evidence>
<feature type="transmembrane region" description="Helical" evidence="1">
    <location>
        <begin position="6"/>
        <end position="29"/>
    </location>
</feature>
<keyword evidence="4" id="KW-1185">Reference proteome</keyword>
<dbReference type="SMART" id="SM00228">
    <property type="entry name" value="PDZ"/>
    <property type="match status" value="1"/>
</dbReference>
<name>A0A951MCD4_9BACT</name>